<dbReference type="EMBL" id="JAVIJP010000036">
    <property type="protein sequence ID" value="KAL3628483.1"/>
    <property type="molecule type" value="Genomic_DNA"/>
</dbReference>
<keyword evidence="4" id="KW-0067">ATP-binding</keyword>
<evidence type="ECO:0000256" key="3">
    <source>
        <dbReference type="ARBA" id="ARBA00022741"/>
    </source>
</evidence>
<dbReference type="PANTHER" id="PTHR24223:SF456">
    <property type="entry name" value="MULTIDRUG RESISTANCE-ASSOCIATED PROTEIN LETHAL(2)03659"/>
    <property type="match status" value="1"/>
</dbReference>
<name>A0ABD3CF29_9LAMI</name>
<reference evidence="6" key="1">
    <citation type="journal article" date="2024" name="IScience">
        <title>Strigolactones Initiate the Formation of Haustorium-like Structures in Castilleja.</title>
        <authorList>
            <person name="Buerger M."/>
            <person name="Peterson D."/>
            <person name="Chory J."/>
        </authorList>
    </citation>
    <scope>NUCLEOTIDE SEQUENCE [LARGE SCALE GENOMIC DNA]</scope>
</reference>
<evidence type="ECO:0000256" key="2">
    <source>
        <dbReference type="ARBA" id="ARBA00009726"/>
    </source>
</evidence>
<dbReference type="GO" id="GO:0005524">
    <property type="term" value="F:ATP binding"/>
    <property type="evidence" value="ECO:0007669"/>
    <property type="project" value="UniProtKB-KW"/>
</dbReference>
<accession>A0ABD3CF29</accession>
<keyword evidence="3" id="KW-0547">Nucleotide-binding</keyword>
<proteinExistence type="inferred from homology"/>
<keyword evidence="6" id="KW-1185">Reference proteome</keyword>
<dbReference type="GO" id="GO:0016020">
    <property type="term" value="C:membrane"/>
    <property type="evidence" value="ECO:0007669"/>
    <property type="project" value="UniProtKB-SubCell"/>
</dbReference>
<protein>
    <submittedName>
        <fullName evidence="5">Multidrug resistance-associated protein 1</fullName>
    </submittedName>
</protein>
<dbReference type="PANTHER" id="PTHR24223">
    <property type="entry name" value="ATP-BINDING CASSETTE SUB-FAMILY C"/>
    <property type="match status" value="1"/>
</dbReference>
<dbReference type="AlphaFoldDB" id="A0ABD3CF29"/>
<comment type="caution">
    <text evidence="5">The sequence shown here is derived from an EMBL/GenBank/DDBJ whole genome shotgun (WGS) entry which is preliminary data.</text>
</comment>
<comment type="subcellular location">
    <subcellularLocation>
        <location evidence="1">Membrane</location>
        <topology evidence="1">Multi-pass membrane protein</topology>
    </subcellularLocation>
</comment>
<evidence type="ECO:0000256" key="1">
    <source>
        <dbReference type="ARBA" id="ARBA00004141"/>
    </source>
</evidence>
<sequence length="203" mass="23837">MLRGSGHPVRFSRVAFQDLTVQLGLPYFYSPHHGYRRTFDEIKHVESYTPFDSFCFVRVCPERHVNIFSKIIFSWMNPIMELGYKRPLMEKDVWKLDIWDRTETLNVSFQKLWAHEVQKPKPLLLRALNRSLGGRFWFGGFWKIGNDCSQFIGPLILNRLLEKTDTNDVEEEEFVFSRNYFLAKDLGGSGKKAARTGTKRSLH</sequence>
<evidence type="ECO:0000256" key="4">
    <source>
        <dbReference type="ARBA" id="ARBA00022840"/>
    </source>
</evidence>
<gene>
    <name evidence="5" type="primary">ABCC1</name>
    <name evidence="5" type="ORF">CASFOL_027529</name>
</gene>
<dbReference type="Proteomes" id="UP001632038">
    <property type="component" value="Unassembled WGS sequence"/>
</dbReference>
<organism evidence="5 6">
    <name type="scientific">Castilleja foliolosa</name>
    <dbReference type="NCBI Taxonomy" id="1961234"/>
    <lineage>
        <taxon>Eukaryota</taxon>
        <taxon>Viridiplantae</taxon>
        <taxon>Streptophyta</taxon>
        <taxon>Embryophyta</taxon>
        <taxon>Tracheophyta</taxon>
        <taxon>Spermatophyta</taxon>
        <taxon>Magnoliopsida</taxon>
        <taxon>eudicotyledons</taxon>
        <taxon>Gunneridae</taxon>
        <taxon>Pentapetalae</taxon>
        <taxon>asterids</taxon>
        <taxon>lamiids</taxon>
        <taxon>Lamiales</taxon>
        <taxon>Orobanchaceae</taxon>
        <taxon>Pedicularideae</taxon>
        <taxon>Castillejinae</taxon>
        <taxon>Castilleja</taxon>
    </lineage>
</organism>
<evidence type="ECO:0000313" key="6">
    <source>
        <dbReference type="Proteomes" id="UP001632038"/>
    </source>
</evidence>
<evidence type="ECO:0000313" key="5">
    <source>
        <dbReference type="EMBL" id="KAL3628483.1"/>
    </source>
</evidence>
<dbReference type="InterPro" id="IPR050173">
    <property type="entry name" value="ABC_transporter_C-like"/>
</dbReference>
<comment type="similarity">
    <text evidence="2">Belongs to the ABC transporter superfamily. ABCC family. Conjugate transporter (TC 3.A.1.208) subfamily.</text>
</comment>